<dbReference type="GO" id="GO:0008276">
    <property type="term" value="F:protein methyltransferase activity"/>
    <property type="evidence" value="ECO:0007669"/>
    <property type="project" value="UniProtKB-ARBA"/>
</dbReference>
<protein>
    <recommendedName>
        <fullName evidence="8">MYND-type domain-containing protein</fullName>
    </recommendedName>
</protein>
<name>A0A1B6JIQ3_9HEMI</name>
<dbReference type="Pfam" id="PF00856">
    <property type="entry name" value="SET"/>
    <property type="match status" value="1"/>
</dbReference>
<dbReference type="Gene3D" id="6.10.140.2220">
    <property type="match status" value="2"/>
</dbReference>
<evidence type="ECO:0000259" key="6">
    <source>
        <dbReference type="PROSITE" id="PS50865"/>
    </source>
</evidence>
<dbReference type="GO" id="GO:0008170">
    <property type="term" value="F:N-methyltransferase activity"/>
    <property type="evidence" value="ECO:0007669"/>
    <property type="project" value="UniProtKB-ARBA"/>
</dbReference>
<evidence type="ECO:0008006" key="8">
    <source>
        <dbReference type="Google" id="ProtNLM"/>
    </source>
</evidence>
<evidence type="ECO:0000313" key="7">
    <source>
        <dbReference type="EMBL" id="JAS99057.1"/>
    </source>
</evidence>
<dbReference type="GO" id="GO:0008757">
    <property type="term" value="F:S-adenosylmethionine-dependent methyltransferase activity"/>
    <property type="evidence" value="ECO:0007669"/>
    <property type="project" value="UniProtKB-ARBA"/>
</dbReference>
<feature type="non-terminal residue" evidence="7">
    <location>
        <position position="374"/>
    </location>
</feature>
<keyword evidence="2 4" id="KW-0863">Zinc-finger</keyword>
<dbReference type="AlphaFoldDB" id="A0A1B6JIQ3"/>
<feature type="domain" description="SET" evidence="5">
    <location>
        <begin position="71"/>
        <end position="308"/>
    </location>
</feature>
<dbReference type="InterPro" id="IPR002893">
    <property type="entry name" value="Znf_MYND"/>
</dbReference>
<dbReference type="PANTHER" id="PTHR46455">
    <property type="entry name" value="SET AND MYND DOMAIN CONTAINING, ARTHROPOD-SPECIFIC, MEMBER 4, ISOFORM A"/>
    <property type="match status" value="1"/>
</dbReference>
<dbReference type="PROSITE" id="PS50865">
    <property type="entry name" value="ZF_MYND_2"/>
    <property type="match status" value="1"/>
</dbReference>
<reference evidence="7" key="1">
    <citation type="submission" date="2015-11" db="EMBL/GenBank/DDBJ databases">
        <title>De novo transcriptome assembly of four potential Pierce s Disease insect vectors from Arizona vineyards.</title>
        <authorList>
            <person name="Tassone E.E."/>
        </authorList>
    </citation>
    <scope>NUCLEOTIDE SEQUENCE</scope>
</reference>
<feature type="domain" description="MYND-type" evidence="6">
    <location>
        <begin position="34"/>
        <end position="70"/>
    </location>
</feature>
<dbReference type="Gene3D" id="1.10.220.160">
    <property type="match status" value="1"/>
</dbReference>
<dbReference type="CDD" id="cd20071">
    <property type="entry name" value="SET_SMYD"/>
    <property type="match status" value="1"/>
</dbReference>
<dbReference type="GO" id="GO:0008270">
    <property type="term" value="F:zinc ion binding"/>
    <property type="evidence" value="ECO:0007669"/>
    <property type="project" value="UniProtKB-KW"/>
</dbReference>
<dbReference type="SUPFAM" id="SSF82199">
    <property type="entry name" value="SET domain"/>
    <property type="match status" value="1"/>
</dbReference>
<keyword evidence="3" id="KW-0862">Zinc</keyword>
<evidence type="ECO:0000256" key="4">
    <source>
        <dbReference type="PROSITE-ProRule" id="PRU00134"/>
    </source>
</evidence>
<dbReference type="PROSITE" id="PS01360">
    <property type="entry name" value="ZF_MYND_1"/>
    <property type="match status" value="1"/>
</dbReference>
<organism evidence="7">
    <name type="scientific">Homalodisca liturata</name>
    <dbReference type="NCBI Taxonomy" id="320908"/>
    <lineage>
        <taxon>Eukaryota</taxon>
        <taxon>Metazoa</taxon>
        <taxon>Ecdysozoa</taxon>
        <taxon>Arthropoda</taxon>
        <taxon>Hexapoda</taxon>
        <taxon>Insecta</taxon>
        <taxon>Pterygota</taxon>
        <taxon>Neoptera</taxon>
        <taxon>Paraneoptera</taxon>
        <taxon>Hemiptera</taxon>
        <taxon>Auchenorrhyncha</taxon>
        <taxon>Membracoidea</taxon>
        <taxon>Cicadellidae</taxon>
        <taxon>Cicadellinae</taxon>
        <taxon>Proconiini</taxon>
        <taxon>Homalodisca</taxon>
    </lineage>
</organism>
<dbReference type="EMBL" id="GECU01008649">
    <property type="protein sequence ID" value="JAS99057.1"/>
    <property type="molecule type" value="Transcribed_RNA"/>
</dbReference>
<dbReference type="InterPro" id="IPR046341">
    <property type="entry name" value="SET_dom_sf"/>
</dbReference>
<gene>
    <name evidence="7" type="ORF">g.33707</name>
</gene>
<evidence type="ECO:0000256" key="3">
    <source>
        <dbReference type="ARBA" id="ARBA00022833"/>
    </source>
</evidence>
<evidence type="ECO:0000256" key="2">
    <source>
        <dbReference type="ARBA" id="ARBA00022771"/>
    </source>
</evidence>
<dbReference type="Pfam" id="PF01753">
    <property type="entry name" value="zf-MYND"/>
    <property type="match status" value="1"/>
</dbReference>
<dbReference type="PROSITE" id="PS50280">
    <property type="entry name" value="SET"/>
    <property type="match status" value="1"/>
</dbReference>
<accession>A0A1B6JIQ3</accession>
<feature type="non-terminal residue" evidence="7">
    <location>
        <position position="1"/>
    </location>
</feature>
<dbReference type="InterPro" id="IPR053010">
    <property type="entry name" value="SET_SmydA-8"/>
</dbReference>
<evidence type="ECO:0000259" key="5">
    <source>
        <dbReference type="PROSITE" id="PS50280"/>
    </source>
</evidence>
<evidence type="ECO:0000256" key="1">
    <source>
        <dbReference type="ARBA" id="ARBA00022723"/>
    </source>
</evidence>
<dbReference type="SMART" id="SM00317">
    <property type="entry name" value="SET"/>
    <property type="match status" value="1"/>
</dbReference>
<dbReference type="InterPro" id="IPR001214">
    <property type="entry name" value="SET_dom"/>
</dbReference>
<keyword evidence="1" id="KW-0479">Metal-binding</keyword>
<sequence>GSYRLIVIEFTPLHHLTEFQILVWHPFQMVGQTCSICQGEASKRCGGCHMVSYCGKEHQKQDWIRHKLLCKPFKVSQDKILGRHLVATRDIKAGEVVLRESPLLQGPSQVTGPVCLSCLQAISQHNSEPCDKCGWPLCRKPSCRQSKQHLPECRWTVEKKKSPVKISHFVSPHPSYECITTLRMCYARDNNPSLWEKLKSLQSHVEERRETQKYKEDTRSIAQFLRRFYKIEDEFSDDDIMDIWGVIQVNGHEVPVSHPSHVAIYDLSSMLEHSCHPNCSKSFTNTGSIVIRAVDRIPEGGHLSICYTDSLWGTGNRQYHLLDTKFFSCKCPRCVDPTELGTYFSALICEKSDCRGPVLPENLCSMTSDSAWTC</sequence>
<dbReference type="Gene3D" id="2.170.270.10">
    <property type="entry name" value="SET domain"/>
    <property type="match status" value="1"/>
</dbReference>
<dbReference type="PANTHER" id="PTHR46455:SF4">
    <property type="entry name" value="GH11294P"/>
    <property type="match status" value="1"/>
</dbReference>
<proteinExistence type="predicted"/>